<dbReference type="AlphaFoldDB" id="A0AAX6IJW5"/>
<feature type="region of interest" description="Disordered" evidence="1">
    <location>
        <begin position="72"/>
        <end position="98"/>
    </location>
</feature>
<reference evidence="2" key="1">
    <citation type="journal article" date="2023" name="GigaByte">
        <title>Genome assembly of the bearded iris, Iris pallida Lam.</title>
        <authorList>
            <person name="Bruccoleri R.E."/>
            <person name="Oakeley E.J."/>
            <person name="Faust A.M.E."/>
            <person name="Altorfer M."/>
            <person name="Dessus-Babus S."/>
            <person name="Burckhardt D."/>
            <person name="Oertli M."/>
            <person name="Naumann U."/>
            <person name="Petersen F."/>
            <person name="Wong J."/>
        </authorList>
    </citation>
    <scope>NUCLEOTIDE SEQUENCE</scope>
    <source>
        <strain evidence="2">GSM-AAB239-AS_SAM_17_03QT</strain>
    </source>
</reference>
<proteinExistence type="predicted"/>
<evidence type="ECO:0000256" key="1">
    <source>
        <dbReference type="SAM" id="MobiDB-lite"/>
    </source>
</evidence>
<accession>A0AAX6IJW5</accession>
<feature type="compositionally biased region" description="Basic residues" evidence="1">
    <location>
        <begin position="82"/>
        <end position="98"/>
    </location>
</feature>
<dbReference type="EMBL" id="JANAVB010000948">
    <property type="protein sequence ID" value="KAJ6853243.1"/>
    <property type="molecule type" value="Genomic_DNA"/>
</dbReference>
<feature type="compositionally biased region" description="Basic and acidic residues" evidence="1">
    <location>
        <begin position="266"/>
        <end position="278"/>
    </location>
</feature>
<name>A0AAX6IJW5_IRIPA</name>
<feature type="region of interest" description="Disordered" evidence="1">
    <location>
        <begin position="254"/>
        <end position="293"/>
    </location>
</feature>
<feature type="region of interest" description="Disordered" evidence="1">
    <location>
        <begin position="118"/>
        <end position="140"/>
    </location>
</feature>
<evidence type="ECO:0000313" key="2">
    <source>
        <dbReference type="EMBL" id="KAJ6853243.1"/>
    </source>
</evidence>
<sequence length="308" mass="33064">MTMSRRYLSSLTEAMNLDSRSSLDEKPSLRLCLITSPASTSTSPIALRSSLSDPQSSSRFAFHHHGEVAVARLARGSSPGRRPPRIRTSGRGRGRPGRARRRSCIWCRRRSGGRCPAGRSCRGWRRRSRGGRGGSAPRWRRCGGVGADGAAAELEAGHLALEVPELAVGVEDPVAEEVPEDGGEGLPLGEVVEVGLEHVLDVVRVGGDDVVEDVDVDGLRGRVAEEVGVPVDEVGEVGGPRGVEVGLADVAVAPGVLGPQDEEEREKERKERVKEKKAMGPSPAQPPLDVPRPRPFLLFFLPSSFFLI</sequence>
<feature type="compositionally biased region" description="Pro residues" evidence="1">
    <location>
        <begin position="283"/>
        <end position="293"/>
    </location>
</feature>
<organism evidence="2 3">
    <name type="scientific">Iris pallida</name>
    <name type="common">Sweet iris</name>
    <dbReference type="NCBI Taxonomy" id="29817"/>
    <lineage>
        <taxon>Eukaryota</taxon>
        <taxon>Viridiplantae</taxon>
        <taxon>Streptophyta</taxon>
        <taxon>Embryophyta</taxon>
        <taxon>Tracheophyta</taxon>
        <taxon>Spermatophyta</taxon>
        <taxon>Magnoliopsida</taxon>
        <taxon>Liliopsida</taxon>
        <taxon>Asparagales</taxon>
        <taxon>Iridaceae</taxon>
        <taxon>Iridoideae</taxon>
        <taxon>Irideae</taxon>
        <taxon>Iris</taxon>
    </lineage>
</organism>
<dbReference type="Proteomes" id="UP001140949">
    <property type="component" value="Unassembled WGS sequence"/>
</dbReference>
<keyword evidence="3" id="KW-1185">Reference proteome</keyword>
<evidence type="ECO:0000313" key="3">
    <source>
        <dbReference type="Proteomes" id="UP001140949"/>
    </source>
</evidence>
<comment type="caution">
    <text evidence="2">The sequence shown here is derived from an EMBL/GenBank/DDBJ whole genome shotgun (WGS) entry which is preliminary data.</text>
</comment>
<gene>
    <name evidence="2" type="ORF">M6B38_251165</name>
</gene>
<protein>
    <submittedName>
        <fullName evidence="2">Uncharacterized protein</fullName>
    </submittedName>
</protein>
<reference evidence="2" key="2">
    <citation type="submission" date="2023-04" db="EMBL/GenBank/DDBJ databases">
        <authorList>
            <person name="Bruccoleri R.E."/>
            <person name="Oakeley E.J."/>
            <person name="Faust A.-M."/>
            <person name="Dessus-Babus S."/>
            <person name="Altorfer M."/>
            <person name="Burckhardt D."/>
            <person name="Oertli M."/>
            <person name="Naumann U."/>
            <person name="Petersen F."/>
            <person name="Wong J."/>
        </authorList>
    </citation>
    <scope>NUCLEOTIDE SEQUENCE</scope>
    <source>
        <strain evidence="2">GSM-AAB239-AS_SAM_17_03QT</strain>
        <tissue evidence="2">Leaf</tissue>
    </source>
</reference>